<reference evidence="6" key="1">
    <citation type="journal article" date="2023" name="Mol. Biol. Evol.">
        <title>Third-Generation Sequencing Reveals the Adaptive Role of the Epigenome in Three Deep-Sea Polychaetes.</title>
        <authorList>
            <person name="Perez M."/>
            <person name="Aroh O."/>
            <person name="Sun Y."/>
            <person name="Lan Y."/>
            <person name="Juniper S.K."/>
            <person name="Young C.R."/>
            <person name="Angers B."/>
            <person name="Qian P.Y."/>
        </authorList>
    </citation>
    <scope>NUCLEOTIDE SEQUENCE</scope>
    <source>
        <strain evidence="6">R07B-5</strain>
    </source>
</reference>
<dbReference type="FunFam" id="1.10.1200.10:FF:000005">
    <property type="entry name" value="Nonribosomal peptide synthetase 1"/>
    <property type="match status" value="1"/>
</dbReference>
<dbReference type="PRINTS" id="PR00081">
    <property type="entry name" value="GDHRDH"/>
</dbReference>
<keyword evidence="7" id="KW-1185">Reference proteome</keyword>
<dbReference type="GO" id="GO:0006629">
    <property type="term" value="P:lipid metabolic process"/>
    <property type="evidence" value="ECO:0007669"/>
    <property type="project" value="InterPro"/>
</dbReference>
<dbReference type="GO" id="GO:0031177">
    <property type="term" value="F:phosphopantetheine binding"/>
    <property type="evidence" value="ECO:0007669"/>
    <property type="project" value="InterPro"/>
</dbReference>
<dbReference type="InterPro" id="IPR045851">
    <property type="entry name" value="AMP-bd_C_sf"/>
</dbReference>
<dbReference type="InterPro" id="IPR036291">
    <property type="entry name" value="NAD(P)-bd_dom_sf"/>
</dbReference>
<dbReference type="SMART" id="SM00823">
    <property type="entry name" value="PKS_PP"/>
    <property type="match status" value="1"/>
</dbReference>
<dbReference type="InterPro" id="IPR000873">
    <property type="entry name" value="AMP-dep_synth/lig_dom"/>
</dbReference>
<dbReference type="InterPro" id="IPR002347">
    <property type="entry name" value="SDR_fam"/>
</dbReference>
<protein>
    <submittedName>
        <fullName evidence="6">Uncharacterized protein</fullName>
    </submittedName>
</protein>
<dbReference type="SUPFAM" id="SSF56801">
    <property type="entry name" value="Acetyl-CoA synthetase-like"/>
    <property type="match status" value="1"/>
</dbReference>
<dbReference type="Gene3D" id="1.10.1200.10">
    <property type="entry name" value="ACP-like"/>
    <property type="match status" value="1"/>
</dbReference>
<dbReference type="Pfam" id="PF00501">
    <property type="entry name" value="AMP-binding"/>
    <property type="match status" value="2"/>
</dbReference>
<comment type="caution">
    <text evidence="6">The sequence shown here is derived from an EMBL/GenBank/DDBJ whole genome shotgun (WGS) entry which is preliminary data.</text>
</comment>
<dbReference type="PROSITE" id="PS50075">
    <property type="entry name" value="CARRIER"/>
    <property type="match status" value="1"/>
</dbReference>
<dbReference type="InterPro" id="IPR025110">
    <property type="entry name" value="AMP-bd_C"/>
</dbReference>
<dbReference type="SUPFAM" id="SSF47336">
    <property type="entry name" value="ACP-like"/>
    <property type="match status" value="1"/>
</dbReference>
<keyword evidence="2" id="KW-0597">Phosphoprotein</keyword>
<dbReference type="Pfam" id="PF07993">
    <property type="entry name" value="NAD_binding_4"/>
    <property type="match status" value="2"/>
</dbReference>
<evidence type="ECO:0000259" key="5">
    <source>
        <dbReference type="PROSITE" id="PS50075"/>
    </source>
</evidence>
<feature type="domain" description="Carrier" evidence="5">
    <location>
        <begin position="478"/>
        <end position="553"/>
    </location>
</feature>
<dbReference type="InterPro" id="IPR036736">
    <property type="entry name" value="ACP-like_sf"/>
</dbReference>
<dbReference type="InterPro" id="IPR001711">
    <property type="entry name" value="PLipase_C_Pinositol-sp_Y"/>
</dbReference>
<organism evidence="6 7">
    <name type="scientific">Ridgeia piscesae</name>
    <name type="common">Tubeworm</name>
    <dbReference type="NCBI Taxonomy" id="27915"/>
    <lineage>
        <taxon>Eukaryota</taxon>
        <taxon>Metazoa</taxon>
        <taxon>Spiralia</taxon>
        <taxon>Lophotrochozoa</taxon>
        <taxon>Annelida</taxon>
        <taxon>Polychaeta</taxon>
        <taxon>Sedentaria</taxon>
        <taxon>Canalipalpata</taxon>
        <taxon>Sabellida</taxon>
        <taxon>Siboglinidae</taxon>
        <taxon>Ridgeia</taxon>
    </lineage>
</organism>
<dbReference type="InterPro" id="IPR013120">
    <property type="entry name" value="FAR_NAD-bd"/>
</dbReference>
<dbReference type="GO" id="GO:0035556">
    <property type="term" value="P:intracellular signal transduction"/>
    <property type="evidence" value="ECO:0007669"/>
    <property type="project" value="InterPro"/>
</dbReference>
<accession>A0AAD9N9D0</accession>
<dbReference type="Pfam" id="PF00550">
    <property type="entry name" value="PP-binding"/>
    <property type="match status" value="1"/>
</dbReference>
<dbReference type="Pfam" id="PF13193">
    <property type="entry name" value="AMP-binding_C"/>
    <property type="match status" value="1"/>
</dbReference>
<evidence type="ECO:0000259" key="4">
    <source>
        <dbReference type="PROSITE" id="PS50008"/>
    </source>
</evidence>
<dbReference type="InterPro" id="IPR010080">
    <property type="entry name" value="Thioester_reductase-like_dom"/>
</dbReference>
<dbReference type="GO" id="GO:0016491">
    <property type="term" value="F:oxidoreductase activity"/>
    <property type="evidence" value="ECO:0007669"/>
    <property type="project" value="UniProtKB-KW"/>
</dbReference>
<evidence type="ECO:0000256" key="2">
    <source>
        <dbReference type="ARBA" id="ARBA00022553"/>
    </source>
</evidence>
<name>A0AAD9N9D0_RIDPI</name>
<sequence length="1355" mass="149971">MDYEQEGLLHEQFSRQARATPDNVAIVGGDGQQMTYREVDVVTDELAKTLRLKGVVPDSVVGIFMERRLEYALCYIAILKAGGAYLPMDVSYPVPLLEDILADVNPVTVFVCTDLLQNLPDSTNKIVVKEGWLEEIKEENARETEPLPPLTMSLDNLAYTVYSSGTTGKPKGIQCPHRGAVFSYYWRYQMYPYAPDDREACNVFFVWEILRPLLKDRAFYRIVLFCGEVVTTGLLERCVKAFPWIHYVNLYSVSEAHDITYCDLTEWYQQEKGDVQSKKFCPVGRLLPGVQVVVLNESLEPQPLGVSGEIYVGGPTLARGYLNRPQLNRERFISIPESLREKLSGRLYKTGDWGYMLSDGSFEICGRCDTMVKIRGYSIEKQAIEAVLLDLPMVNACVVMVMGDEGHDRFLVAYIVPEGKVRKKDIRAELKKRLPFYMIPSYFMLLNNIPIVPTSGKLDRTQLPPVDLSEGATDQEGMPTTPTETALAPLWCDVLRLKTIDVQESFFDLGGHSLLASKLLAKVAGKFGVELSVTNLFVHSTVSAMARLLDSILLQQGGMGDAVIIEPTLDLKKEVEMHDQNILRMDIQLRAFWRSMHYHPERWNNCRVLITGSTGFLGSFLLRDLLLQTRTHVFCLVRELPNEDGISRIRSTLTEYGMLAPVGTEPTDSQRHLEGELTSRVAAVKGDVGLVNMGMSKEDYMYMCTEIDYIIHAAAYVNLIYPYQVSQSHLPVPGESTSSTLYQALHGPNVLGTQNVILFACSSKIKPLHYISTNAVFPSGLRDCGENDDMTQYATRLTDGYSQSKWVAEQLVVRAMNRGLPAAIYRLGNLSGEAKEAHWNPKDFNLLLLQTCLQCQSAPIVDWHVEMTPVDFVSNLIISHSRSMVFALGKVFHVINSKPIKSDWLFEWISAHGYRLEMLPFDEWKTRVKARNEDTIMKQLDTMVRDVSFFSRMSTYRHDNLNKALRLLKLSYPQIDNELLGNYFYHLARRHVFPKHHKSTLVEQPLDSKVAIVTGASSGIGAMIAKHLAAAGAMVAMGARRTDRLVEMKKVIEAEGGVAIAVTCDVTDQGSSRGCNNVVTPQVDRGCNNGLDAGGVEGVLTTVVMAGGVEGVLTTVVMAGGVEGVLTTVVMAGGVEGVLTTVVMASGVEGVITTVVMAGGVEGVLTTVVMASGVEGVADLVRHTECTLGPVDILVNNAGLMYYTCMKNLQEDEWHRQVDVNCKGMLNCVGAVLPGMLERKTGHIVNMSSDAGRMGFAGLAVYSGTKFFVEGLSRGMRAELANTGIRITCIQPGDVRTELLSRSTDQEAKAQFADSGETKVLEPEDVARAVVYATSQPEYVAVNEILIEPRQAPIS</sequence>
<evidence type="ECO:0000313" key="6">
    <source>
        <dbReference type="EMBL" id="KAK2158904.1"/>
    </source>
</evidence>
<evidence type="ECO:0000256" key="3">
    <source>
        <dbReference type="ARBA" id="ARBA00023002"/>
    </source>
</evidence>
<dbReference type="InterPro" id="IPR042099">
    <property type="entry name" value="ANL_N_sf"/>
</dbReference>
<dbReference type="SUPFAM" id="SSF51735">
    <property type="entry name" value="NAD(P)-binding Rossmann-fold domains"/>
    <property type="match status" value="3"/>
</dbReference>
<dbReference type="PANTHER" id="PTHR44845:SF6">
    <property type="entry name" value="BETA-ALANINE-ACTIVATING ENZYME"/>
    <property type="match status" value="1"/>
</dbReference>
<dbReference type="Proteomes" id="UP001209878">
    <property type="component" value="Unassembled WGS sequence"/>
</dbReference>
<evidence type="ECO:0000256" key="1">
    <source>
        <dbReference type="ARBA" id="ARBA00022450"/>
    </source>
</evidence>
<keyword evidence="1" id="KW-0596">Phosphopantetheine</keyword>
<dbReference type="PANTHER" id="PTHR44845">
    <property type="entry name" value="CARRIER DOMAIN-CONTAINING PROTEIN"/>
    <property type="match status" value="1"/>
</dbReference>
<feature type="domain" description="PI-PLC Y-box" evidence="4">
    <location>
        <begin position="275"/>
        <end position="329"/>
    </location>
</feature>
<dbReference type="PROSITE" id="PS00061">
    <property type="entry name" value="ADH_SHORT"/>
    <property type="match status" value="1"/>
</dbReference>
<dbReference type="PRINTS" id="PR00080">
    <property type="entry name" value="SDRFAMILY"/>
</dbReference>
<dbReference type="PROSITE" id="PS50008">
    <property type="entry name" value="PIPLC_Y_DOMAIN"/>
    <property type="match status" value="1"/>
</dbReference>
<keyword evidence="3" id="KW-0560">Oxidoreductase</keyword>
<gene>
    <name evidence="6" type="ORF">NP493_1761g00004</name>
</gene>
<dbReference type="EMBL" id="JAODUO010001761">
    <property type="protein sequence ID" value="KAK2158904.1"/>
    <property type="molecule type" value="Genomic_DNA"/>
</dbReference>
<dbReference type="Gene3D" id="3.40.50.12780">
    <property type="entry name" value="N-terminal domain of ligase-like"/>
    <property type="match status" value="2"/>
</dbReference>
<dbReference type="CDD" id="cd05930">
    <property type="entry name" value="A_NRPS"/>
    <property type="match status" value="1"/>
</dbReference>
<dbReference type="CDD" id="cd05235">
    <property type="entry name" value="SDR_e1"/>
    <property type="match status" value="1"/>
</dbReference>
<proteinExistence type="predicted"/>
<dbReference type="Gene3D" id="3.40.50.720">
    <property type="entry name" value="NAD(P)-binding Rossmann-like Domain"/>
    <property type="match status" value="3"/>
</dbReference>
<dbReference type="InterPro" id="IPR020806">
    <property type="entry name" value="PKS_PP-bd"/>
</dbReference>
<dbReference type="GO" id="GO:0004435">
    <property type="term" value="F:phosphatidylinositol-4,5-bisphosphate phospholipase C activity"/>
    <property type="evidence" value="ECO:0007669"/>
    <property type="project" value="InterPro"/>
</dbReference>
<dbReference type="InterPro" id="IPR009081">
    <property type="entry name" value="PP-bd_ACP"/>
</dbReference>
<dbReference type="Pfam" id="PF00106">
    <property type="entry name" value="adh_short"/>
    <property type="match status" value="2"/>
</dbReference>
<dbReference type="InterPro" id="IPR020904">
    <property type="entry name" value="Sc_DH/Rdtase_CS"/>
</dbReference>
<dbReference type="Gene3D" id="3.30.300.30">
    <property type="match status" value="1"/>
</dbReference>
<evidence type="ECO:0000313" key="7">
    <source>
        <dbReference type="Proteomes" id="UP001209878"/>
    </source>
</evidence>